<dbReference type="CDD" id="cd00035">
    <property type="entry name" value="ChtBD1"/>
    <property type="match status" value="1"/>
</dbReference>
<dbReference type="EC" id="3.2.1.14" evidence="2"/>
<dbReference type="InterPro" id="IPR017853">
    <property type="entry name" value="GH"/>
</dbReference>
<evidence type="ECO:0000259" key="7">
    <source>
        <dbReference type="PROSITE" id="PS51910"/>
    </source>
</evidence>
<feature type="domain" description="Chitin-binding type-1" evidence="6">
    <location>
        <begin position="25"/>
        <end position="77"/>
    </location>
</feature>
<dbReference type="PANTHER" id="PTHR11177">
    <property type="entry name" value="CHITINASE"/>
    <property type="match status" value="1"/>
</dbReference>
<dbReference type="GO" id="GO:0008061">
    <property type="term" value="F:chitin binding"/>
    <property type="evidence" value="ECO:0007669"/>
    <property type="project" value="UniProtKB-UniRule"/>
</dbReference>
<dbReference type="GO" id="GO:0008843">
    <property type="term" value="F:endochitinase activity"/>
    <property type="evidence" value="ECO:0007669"/>
    <property type="project" value="UniProtKB-EC"/>
</dbReference>
<feature type="chain" id="PRO_5034363990" description="chitinase" evidence="5">
    <location>
        <begin position="17"/>
        <end position="456"/>
    </location>
</feature>
<evidence type="ECO:0000256" key="3">
    <source>
        <dbReference type="ARBA" id="ARBA00022669"/>
    </source>
</evidence>
<dbReference type="SUPFAM" id="SSF51445">
    <property type="entry name" value="(Trans)glycosidases"/>
    <property type="match status" value="1"/>
</dbReference>
<dbReference type="EMBL" id="JABEXW010000917">
    <property type="protein sequence ID" value="KAF4951437.1"/>
    <property type="molecule type" value="Genomic_DNA"/>
</dbReference>
<evidence type="ECO:0000256" key="5">
    <source>
        <dbReference type="SAM" id="SignalP"/>
    </source>
</evidence>
<feature type="disulfide bond" evidence="4">
    <location>
        <begin position="42"/>
        <end position="54"/>
    </location>
</feature>
<dbReference type="Gene3D" id="3.30.60.10">
    <property type="entry name" value="Endochitinase-like"/>
    <property type="match status" value="1"/>
</dbReference>
<dbReference type="Pfam" id="PF00704">
    <property type="entry name" value="Glyco_hydro_18"/>
    <property type="match status" value="1"/>
</dbReference>
<dbReference type="SUPFAM" id="SSF57016">
    <property type="entry name" value="Plant lectins/antimicrobial peptides"/>
    <property type="match status" value="1"/>
</dbReference>
<dbReference type="SUPFAM" id="SSF54556">
    <property type="entry name" value="Chitinase insertion domain"/>
    <property type="match status" value="1"/>
</dbReference>
<feature type="domain" description="GH18" evidence="7">
    <location>
        <begin position="79"/>
        <end position="431"/>
    </location>
</feature>
<gene>
    <name evidence="8" type="ORF">FSARC_12920</name>
</gene>
<dbReference type="PROSITE" id="PS50941">
    <property type="entry name" value="CHIT_BIND_I_2"/>
    <property type="match status" value="1"/>
</dbReference>
<evidence type="ECO:0000313" key="9">
    <source>
        <dbReference type="Proteomes" id="UP000622797"/>
    </source>
</evidence>
<comment type="caution">
    <text evidence="8">The sequence shown here is derived from an EMBL/GenBank/DDBJ whole genome shotgun (WGS) entry which is preliminary data.</text>
</comment>
<dbReference type="GO" id="GO:0005975">
    <property type="term" value="P:carbohydrate metabolic process"/>
    <property type="evidence" value="ECO:0007669"/>
    <property type="project" value="InterPro"/>
</dbReference>
<evidence type="ECO:0000256" key="4">
    <source>
        <dbReference type="PROSITE-ProRule" id="PRU00261"/>
    </source>
</evidence>
<dbReference type="Proteomes" id="UP000622797">
    <property type="component" value="Unassembled WGS sequence"/>
</dbReference>
<proteinExistence type="inferred from homology"/>
<feature type="signal peptide" evidence="5">
    <location>
        <begin position="1"/>
        <end position="16"/>
    </location>
</feature>
<dbReference type="InterPro" id="IPR036861">
    <property type="entry name" value="Endochitinase-like_sf"/>
</dbReference>
<dbReference type="Gene3D" id="3.20.20.80">
    <property type="entry name" value="Glycosidases"/>
    <property type="match status" value="1"/>
</dbReference>
<dbReference type="AlphaFoldDB" id="A0A8H4WV13"/>
<keyword evidence="5" id="KW-0732">Signal</keyword>
<protein>
    <recommendedName>
        <fullName evidence="2">chitinase</fullName>
        <ecNumber evidence="2">3.2.1.14</ecNumber>
    </recommendedName>
</protein>
<reference evidence="8" key="1">
    <citation type="journal article" date="2020" name="BMC Genomics">
        <title>Correction to: Identification and distribution of gene clusters required for synthesis of sphingolipid metabolism inhibitors in diverse species of the filamentous fungus Fusarium.</title>
        <authorList>
            <person name="Kim H.S."/>
            <person name="Lohmar J.M."/>
            <person name="Busman M."/>
            <person name="Brown D.W."/>
            <person name="Naumann T.A."/>
            <person name="Divon H.H."/>
            <person name="Lysoe E."/>
            <person name="Uhlig S."/>
            <person name="Proctor R.H."/>
        </authorList>
    </citation>
    <scope>NUCLEOTIDE SEQUENCE</scope>
    <source>
        <strain evidence="8">NRRL 20472</strain>
    </source>
</reference>
<comment type="similarity">
    <text evidence="1">Belongs to the glycosyl hydrolase 18 family. Chitinase class V subfamily.</text>
</comment>
<keyword evidence="4" id="KW-1015">Disulfide bond</keyword>
<keyword evidence="3 4" id="KW-0147">Chitin-binding</keyword>
<dbReference type="SMART" id="SM00636">
    <property type="entry name" value="Glyco_18"/>
    <property type="match status" value="1"/>
</dbReference>
<dbReference type="PANTHER" id="PTHR11177:SF333">
    <property type="entry name" value="CHITINASE"/>
    <property type="match status" value="1"/>
</dbReference>
<evidence type="ECO:0000256" key="2">
    <source>
        <dbReference type="ARBA" id="ARBA00012729"/>
    </source>
</evidence>
<dbReference type="InterPro" id="IPR001223">
    <property type="entry name" value="Glyco_hydro18_cat"/>
</dbReference>
<reference evidence="8" key="2">
    <citation type="submission" date="2020-05" db="EMBL/GenBank/DDBJ databases">
        <authorList>
            <person name="Kim H.-S."/>
            <person name="Proctor R.H."/>
            <person name="Brown D.W."/>
        </authorList>
    </citation>
    <scope>NUCLEOTIDE SEQUENCE</scope>
    <source>
        <strain evidence="8">NRRL 20472</strain>
    </source>
</reference>
<keyword evidence="9" id="KW-1185">Reference proteome</keyword>
<organism evidence="8 9">
    <name type="scientific">Fusarium sarcochroum</name>
    <dbReference type="NCBI Taxonomy" id="1208366"/>
    <lineage>
        <taxon>Eukaryota</taxon>
        <taxon>Fungi</taxon>
        <taxon>Dikarya</taxon>
        <taxon>Ascomycota</taxon>
        <taxon>Pezizomycotina</taxon>
        <taxon>Sordariomycetes</taxon>
        <taxon>Hypocreomycetidae</taxon>
        <taxon>Hypocreales</taxon>
        <taxon>Nectriaceae</taxon>
        <taxon>Fusarium</taxon>
        <taxon>Fusarium lateritium species complex</taxon>
    </lineage>
</organism>
<accession>A0A8H4WV13</accession>
<dbReference type="InterPro" id="IPR011583">
    <property type="entry name" value="Chitinase_II/V-like_cat"/>
</dbReference>
<name>A0A8H4WV13_9HYPO</name>
<sequence>MVLAAIKLAFVALAQTVCVGNCIAKSECDPGFGIQWANATECPLNGCCSDAGYCGIGQEFCGDRKFDKRSCDSKVYPVGRVIGYYDATQQSCDLFSPSNIRADIYTHINFAYATIDTETFRIRPQFKDDIDIYHELVRLKELKRSLKIFISVGGWQFGEGPRQQTMSEMVASEEKQTVFISSLISFINTYEFDGLDFDWRYPGAPQKNGDIDDVKNLVTFARNLKAALRSTGRGDAFSMTLPASYSYLQYFDLKSLSQHVDWFNFMSFDLHGAFRTPDSWINNKLNAHTNLTEIADAVDLLWRSGVPSSNVNLGLAFYSRTLTASSSDCIHKGCPFDSAGQSWGCSGELGLLSNADINLMVSSSNTKPGLDEKAAVRTMRRDDQWIAYDDQTTIQIKVDFARSQCMGGVFVCLTKQDFDGVDLGDYTVESCRWSNCAGDYPSGYEAIKRVEDGEKG</sequence>
<dbReference type="Pfam" id="PF00187">
    <property type="entry name" value="Chitin_bind_1"/>
    <property type="match status" value="1"/>
</dbReference>
<feature type="disulfide bond" evidence="4">
    <location>
        <begin position="47"/>
        <end position="61"/>
    </location>
</feature>
<comment type="caution">
    <text evidence="4">Lacks conserved residue(s) required for the propagation of feature annotation.</text>
</comment>
<dbReference type="InterPro" id="IPR001002">
    <property type="entry name" value="Chitin-bd_1"/>
</dbReference>
<dbReference type="InterPro" id="IPR018371">
    <property type="entry name" value="Chitin-binding_1_CS"/>
</dbReference>
<dbReference type="OrthoDB" id="73875at2759"/>
<dbReference type="PROSITE" id="PS51910">
    <property type="entry name" value="GH18_2"/>
    <property type="match status" value="1"/>
</dbReference>
<evidence type="ECO:0000313" key="8">
    <source>
        <dbReference type="EMBL" id="KAF4951437.1"/>
    </source>
</evidence>
<evidence type="ECO:0000259" key="6">
    <source>
        <dbReference type="PROSITE" id="PS50941"/>
    </source>
</evidence>
<dbReference type="InterPro" id="IPR050314">
    <property type="entry name" value="Glycosyl_Hydrlase_18"/>
</dbReference>
<evidence type="ECO:0000256" key="1">
    <source>
        <dbReference type="ARBA" id="ARBA00008682"/>
    </source>
</evidence>
<dbReference type="Gene3D" id="3.10.50.10">
    <property type="match status" value="1"/>
</dbReference>
<dbReference type="InterPro" id="IPR029070">
    <property type="entry name" value="Chitinase_insertion_sf"/>
</dbReference>
<dbReference type="PROSITE" id="PS00026">
    <property type="entry name" value="CHIT_BIND_I_1"/>
    <property type="match status" value="1"/>
</dbReference>